<feature type="compositionally biased region" description="Polar residues" evidence="7">
    <location>
        <begin position="1565"/>
        <end position="1577"/>
    </location>
</feature>
<dbReference type="Gene3D" id="3.50.80.10">
    <property type="entry name" value="D-tyrosyl-tRNA(Tyr) deacylase"/>
    <property type="match status" value="1"/>
</dbReference>
<evidence type="ECO:0000256" key="2">
    <source>
        <dbReference type="ARBA" id="ARBA00009673"/>
    </source>
</evidence>
<dbReference type="Proteomes" id="UP001140011">
    <property type="component" value="Unassembled WGS sequence"/>
</dbReference>
<feature type="compositionally biased region" description="Acidic residues" evidence="7">
    <location>
        <begin position="993"/>
        <end position="1002"/>
    </location>
</feature>
<feature type="compositionally biased region" description="Polar residues" evidence="7">
    <location>
        <begin position="807"/>
        <end position="827"/>
    </location>
</feature>
<keyword evidence="5" id="KW-0694">RNA-binding</keyword>
<feature type="region of interest" description="Disordered" evidence="7">
    <location>
        <begin position="1356"/>
        <end position="1387"/>
    </location>
</feature>
<keyword evidence="10" id="KW-1185">Reference proteome</keyword>
<dbReference type="InterPro" id="IPR018731">
    <property type="entry name" value="Atg13_N"/>
</dbReference>
<evidence type="ECO:0000259" key="8">
    <source>
        <dbReference type="Pfam" id="PF10033"/>
    </source>
</evidence>
<dbReference type="InterPro" id="IPR003732">
    <property type="entry name" value="Daa-tRNA_deacyls_DTD"/>
</dbReference>
<feature type="region of interest" description="Disordered" evidence="7">
    <location>
        <begin position="1302"/>
        <end position="1326"/>
    </location>
</feature>
<feature type="region of interest" description="Disordered" evidence="7">
    <location>
        <begin position="1251"/>
        <end position="1281"/>
    </location>
</feature>
<dbReference type="GO" id="GO:1990316">
    <property type="term" value="C:Atg1/ULK1 kinase complex"/>
    <property type="evidence" value="ECO:0007669"/>
    <property type="project" value="InterPro"/>
</dbReference>
<feature type="compositionally biased region" description="Polar residues" evidence="7">
    <location>
        <begin position="60"/>
        <end position="82"/>
    </location>
</feature>
<feature type="region of interest" description="Disordered" evidence="7">
    <location>
        <begin position="605"/>
        <end position="654"/>
    </location>
</feature>
<feature type="region of interest" description="Disordered" evidence="7">
    <location>
        <begin position="1098"/>
        <end position="1191"/>
    </location>
</feature>
<sequence>MLADMQPRLPPNSTSPLVHASANTGPAPSSFSSSYSSSPSPSPSINPYAGSLRSMLQGARPNQAQTPTPITTKATGLTSTMPANIRRSRGSDVAEPPAAATSTSGSAQVLPHTTDHRRLQPQPQPQSQQRLPQPLKPVQPSTSNRDARCEQIIQNFYSKVAQVVAHLRAYSPAHTNSSYRYDSTYTDGTSAMLPPSRLMAASIGGQSGSPAAVDASSASSSLIDVGASGRRVNKWFNLDLEDIAEVKEEAKLWRHAAIGVHPSQEPPPPMIVEVCLDVSSLSLDDELQVADIYGRPWNVDLEMDPPESVPEYPMPISSRVGRSKRQRALAIVLESWRLDFATGEAPTPAPDLPRVYKQAIVFFRGLYAFANLLPSVPLIRQLQDSGDGLVLSCSFRVDSVPRAGVIGLDVSLTGTETFLEQHSFQPVVTPMGTFALGVQYRRECLFSTSRPQRQQALNSYADIGAIDNAYFTPTLSSRSGSHLSPPRQQQQQQQQQRLSVRRQQQQQHAQSEDQGHGLVAASERSSVMMPSVNPFRARPLSLGDSSSLPNYIGDLAHRRLPSRLSSEWNQTSDLLTARTTAGHSLTDRGPLRRISLGARVPAVDSVHVSDNLNPDDSSGRHSNSSSARAHSFDHRTGSTGARLSSSGGGAAESGSMLHRSVMLRRFGDSLSPTEPQRQFDYAAGRGSSSSERNRFGPTSPPKPKISTTRQPSSGSAVLGSGRWAMGIAPFKSPSLSDSPGQSLGSITGSAGEPPHSAGSRRADTAKLSPPDSLDASRRRGHTFSHDGVMLGLTPHSEAQQLMAKLSESPSSLGSNASGHSRGLSSSFGNRRASFVQRQHSILARPLAEHQGSDTTTFIGEGHMLPRRHTIVEGQAGSLRQTADDAESQDIDAFIRMVDTRRPLGSYSRKDSTKQVGAQRRSSALNNDALAPGTATGHVSGRAPGVAGGESLRMYQGILNQFSTMSQDMQSSVILPDKLLVSQARHRPLPSMSEDAEAEDGVAEELSSSPFRRMAMPNPLRGSDRPALSRPVSMVSVSAPGTGLQASRDSLDSSSAAAAAATAAAAEHSQQRANVTSALEDGHSLDKLQRAFGGLVIESQTESTQQQPHVSDTRTDRSTVAGLPNSAPGVARQYIRSAAPGLDAKRERPLPQPVSIPRTTSNVPRRTAAKQQLPPPAYIELEHPEDSDMYTDARPNEARMRGKSQPLLHATELSLPATPRVATPQPPGHAQTQTQPTAGIYRPAPLALPLPASLSQRPIQPGLGGPSKRLSPELGPLSHRSDFISSNHQLGALLSMADNATYARDSPRSTPATPMLGTLPTPQRGSNVIADTFDSERQSDRLRSNFPPLSFIVPRHRMDPYAPPLRSKEPTSGPQYAASKISEEDNKHDEDDEDLMFQMEVLQASVTVGDKVVGEIGPGVCLLVGISRDDTPEDMEYMAKKVLGIRVFESSEKGNMWAKGVQDMGLEVLCVSQFTLYAKSTKGSKPDFHEAMKSGESRQYFDTFVQRLGQLYNPAKIATGEFGAMMKVSLVNDGPVTLQLDSRKFAYTERDAAVSAIAAAKDQRRQGFSQKQPQSNGDLHQASEE</sequence>
<feature type="compositionally biased region" description="Low complexity" evidence="7">
    <location>
        <begin position="620"/>
        <end position="629"/>
    </location>
</feature>
<keyword evidence="5" id="KW-0820">tRNA-binding</keyword>
<feature type="region of interest" description="Disordered" evidence="7">
    <location>
        <begin position="988"/>
        <end position="1028"/>
    </location>
</feature>
<comment type="catalytic activity">
    <reaction evidence="3">
        <text>glycyl-tRNA(Ala) + H2O = tRNA(Ala) + glycine + H(+)</text>
        <dbReference type="Rhea" id="RHEA:53744"/>
        <dbReference type="Rhea" id="RHEA-COMP:9657"/>
        <dbReference type="Rhea" id="RHEA-COMP:13640"/>
        <dbReference type="ChEBI" id="CHEBI:15377"/>
        <dbReference type="ChEBI" id="CHEBI:15378"/>
        <dbReference type="ChEBI" id="CHEBI:57305"/>
        <dbReference type="ChEBI" id="CHEBI:78442"/>
        <dbReference type="ChEBI" id="CHEBI:78522"/>
        <dbReference type="EC" id="3.1.1.96"/>
    </reaction>
</comment>
<keyword evidence="5" id="KW-0378">Hydrolase</keyword>
<dbReference type="EC" id="3.1.1.96" evidence="5"/>
<feature type="domain" description="Autophagy-related protein 13 N-terminal" evidence="8">
    <location>
        <begin position="153"/>
        <end position="446"/>
    </location>
</feature>
<dbReference type="Pfam" id="PF02580">
    <property type="entry name" value="Tyr_Deacylase"/>
    <property type="match status" value="1"/>
</dbReference>
<dbReference type="CDD" id="cd00563">
    <property type="entry name" value="Dtyr_deacylase"/>
    <property type="match status" value="1"/>
</dbReference>
<evidence type="ECO:0000256" key="4">
    <source>
        <dbReference type="ARBA" id="ARBA00048018"/>
    </source>
</evidence>
<evidence type="ECO:0000256" key="6">
    <source>
        <dbReference type="RuleBase" id="RU361214"/>
    </source>
</evidence>
<comment type="catalytic activity">
    <reaction evidence="4">
        <text>a D-aminoacyl-tRNA + H2O = a tRNA + a D-alpha-amino acid + H(+)</text>
        <dbReference type="Rhea" id="RHEA:13953"/>
        <dbReference type="Rhea" id="RHEA-COMP:10123"/>
        <dbReference type="Rhea" id="RHEA-COMP:10124"/>
        <dbReference type="ChEBI" id="CHEBI:15377"/>
        <dbReference type="ChEBI" id="CHEBI:15378"/>
        <dbReference type="ChEBI" id="CHEBI:59871"/>
        <dbReference type="ChEBI" id="CHEBI:78442"/>
        <dbReference type="ChEBI" id="CHEBI:79333"/>
        <dbReference type="EC" id="3.1.1.96"/>
    </reaction>
</comment>
<evidence type="ECO:0000313" key="10">
    <source>
        <dbReference type="Proteomes" id="UP001140011"/>
    </source>
</evidence>
<evidence type="ECO:0000313" key="9">
    <source>
        <dbReference type="EMBL" id="KAJ2756508.1"/>
    </source>
</evidence>
<comment type="similarity">
    <text evidence="1 6">Belongs to the ATG13 family. Fungi subfamily.</text>
</comment>
<dbReference type="OrthoDB" id="70161at2759"/>
<reference evidence="9" key="1">
    <citation type="submission" date="2022-07" db="EMBL/GenBank/DDBJ databases">
        <title>Phylogenomic reconstructions and comparative analyses of Kickxellomycotina fungi.</title>
        <authorList>
            <person name="Reynolds N.K."/>
            <person name="Stajich J.E."/>
            <person name="Barry K."/>
            <person name="Grigoriev I.V."/>
            <person name="Crous P."/>
            <person name="Smith M.E."/>
        </authorList>
    </citation>
    <scope>NUCLEOTIDE SEQUENCE</scope>
    <source>
        <strain evidence="9">BCRC 34297</strain>
    </source>
</reference>
<evidence type="ECO:0000256" key="1">
    <source>
        <dbReference type="ARBA" id="ARBA00005246"/>
    </source>
</evidence>
<feature type="compositionally biased region" description="Low complexity" evidence="7">
    <location>
        <begin position="487"/>
        <end position="507"/>
    </location>
</feature>
<feature type="compositionally biased region" description="Polar residues" evidence="7">
    <location>
        <begin position="733"/>
        <end position="748"/>
    </location>
</feature>
<accession>A0A9W8LDU6</accession>
<proteinExistence type="inferred from homology"/>
<dbReference type="PANTHER" id="PTHR10472:SF5">
    <property type="entry name" value="D-AMINOACYL-TRNA DEACYLASE 1"/>
    <property type="match status" value="1"/>
</dbReference>
<feature type="region of interest" description="Disordered" evidence="7">
    <location>
        <begin position="1"/>
        <end position="145"/>
    </location>
</feature>
<feature type="compositionally biased region" description="Low complexity" evidence="7">
    <location>
        <begin position="26"/>
        <end position="39"/>
    </location>
</feature>
<evidence type="ECO:0000256" key="3">
    <source>
        <dbReference type="ARBA" id="ARBA00047676"/>
    </source>
</evidence>
<feature type="region of interest" description="Disordered" evidence="7">
    <location>
        <begin position="801"/>
        <end position="827"/>
    </location>
</feature>
<feature type="compositionally biased region" description="Low complexity" evidence="7">
    <location>
        <begin position="94"/>
        <end position="107"/>
    </location>
</feature>
<keyword evidence="5" id="KW-0963">Cytoplasm</keyword>
<comment type="subcellular location">
    <subcellularLocation>
        <location evidence="5">Cytoplasm</location>
    </subcellularLocation>
</comment>
<dbReference type="GO" id="GO:0051500">
    <property type="term" value="F:D-tyrosyl-tRNA(Tyr) deacylase activity"/>
    <property type="evidence" value="ECO:0007669"/>
    <property type="project" value="TreeGrafter"/>
</dbReference>
<protein>
    <recommendedName>
        <fullName evidence="5 6">Multifunctional fusion protein</fullName>
    </recommendedName>
    <domain>
        <recommendedName>
            <fullName evidence="5">D-aminoacyl-tRNA deacylase</fullName>
            <ecNumber evidence="5">3.1.1.96</ecNumber>
        </recommendedName>
    </domain>
    <domain>
        <recommendedName>
            <fullName evidence="6">Autophagy-related protein 13</fullName>
        </recommendedName>
    </domain>
</protein>
<dbReference type="PANTHER" id="PTHR10472">
    <property type="entry name" value="D-TYROSYL-TRNA TYR DEACYLASE"/>
    <property type="match status" value="1"/>
</dbReference>
<organism evidence="9 10">
    <name type="scientific">Coemansia pectinata</name>
    <dbReference type="NCBI Taxonomy" id="1052879"/>
    <lineage>
        <taxon>Eukaryota</taxon>
        <taxon>Fungi</taxon>
        <taxon>Fungi incertae sedis</taxon>
        <taxon>Zoopagomycota</taxon>
        <taxon>Kickxellomycotina</taxon>
        <taxon>Kickxellomycetes</taxon>
        <taxon>Kickxellales</taxon>
        <taxon>Kickxellaceae</taxon>
        <taxon>Coemansia</taxon>
    </lineage>
</organism>
<dbReference type="GO" id="GO:0006914">
    <property type="term" value="P:autophagy"/>
    <property type="evidence" value="ECO:0007669"/>
    <property type="project" value="UniProtKB-KW"/>
</dbReference>
<feature type="compositionally biased region" description="Polar residues" evidence="7">
    <location>
        <begin position="11"/>
        <end position="24"/>
    </location>
</feature>
<dbReference type="InterPro" id="IPR023509">
    <property type="entry name" value="DTD-like_sf"/>
</dbReference>
<dbReference type="Pfam" id="PF10033">
    <property type="entry name" value="ATG13"/>
    <property type="match status" value="1"/>
</dbReference>
<feature type="region of interest" description="Disordered" evidence="7">
    <location>
        <begin position="474"/>
        <end position="518"/>
    </location>
</feature>
<evidence type="ECO:0000256" key="7">
    <source>
        <dbReference type="SAM" id="MobiDB-lite"/>
    </source>
</evidence>
<dbReference type="NCBIfam" id="TIGR00256">
    <property type="entry name" value="D-aminoacyl-tRNA deacylase"/>
    <property type="match status" value="1"/>
</dbReference>
<feature type="region of interest" description="Disordered" evidence="7">
    <location>
        <begin position="667"/>
        <end position="779"/>
    </location>
</feature>
<dbReference type="FunFam" id="3.50.80.10:FF:000001">
    <property type="entry name" value="D-aminoacyl-tRNA deacylase"/>
    <property type="match status" value="1"/>
</dbReference>
<comment type="caution">
    <text evidence="9">The sequence shown here is derived from an EMBL/GenBank/DDBJ whole genome shotgun (WGS) entry which is preliminary data.</text>
</comment>
<dbReference type="GO" id="GO:0000049">
    <property type="term" value="F:tRNA binding"/>
    <property type="evidence" value="ECO:0007669"/>
    <property type="project" value="UniProtKB-KW"/>
</dbReference>
<feature type="region of interest" description="Disordered" evidence="7">
    <location>
        <begin position="1561"/>
        <end position="1584"/>
    </location>
</feature>
<feature type="compositionally biased region" description="Polar residues" evidence="7">
    <location>
        <begin position="1098"/>
        <end position="1109"/>
    </location>
</feature>
<dbReference type="EMBL" id="JANBUH010000024">
    <property type="protein sequence ID" value="KAJ2756508.1"/>
    <property type="molecule type" value="Genomic_DNA"/>
</dbReference>
<name>A0A9W8LDU6_9FUNG</name>
<dbReference type="SUPFAM" id="SSF69500">
    <property type="entry name" value="DTD-like"/>
    <property type="match status" value="1"/>
</dbReference>
<keyword evidence="6" id="KW-0072">Autophagy</keyword>
<dbReference type="InterPro" id="IPR036570">
    <property type="entry name" value="HORMA_dom_sf"/>
</dbReference>
<comment type="similarity">
    <text evidence="2 5">Belongs to the DTD family.</text>
</comment>
<dbReference type="Gene3D" id="3.30.900.10">
    <property type="entry name" value="HORMA domain"/>
    <property type="match status" value="1"/>
</dbReference>
<gene>
    <name evidence="9" type="primary">DTD1</name>
    <name evidence="9" type="ORF">GGI19_000782</name>
</gene>
<evidence type="ECO:0000256" key="5">
    <source>
        <dbReference type="RuleBase" id="RU003470"/>
    </source>
</evidence>